<feature type="transmembrane region" description="Helical" evidence="7">
    <location>
        <begin position="75"/>
        <end position="96"/>
    </location>
</feature>
<evidence type="ECO:0000256" key="2">
    <source>
        <dbReference type="ARBA" id="ARBA00022448"/>
    </source>
</evidence>
<feature type="transmembrane region" description="Helical" evidence="7">
    <location>
        <begin position="142"/>
        <end position="163"/>
    </location>
</feature>
<feature type="transmembrane region" description="Helical" evidence="7">
    <location>
        <begin position="184"/>
        <end position="206"/>
    </location>
</feature>
<feature type="domain" description="ABC transmembrane type-1" evidence="8">
    <location>
        <begin position="71"/>
        <end position="263"/>
    </location>
</feature>
<sequence length="277" mass="30774">MNNKGIVGQIWIYAGLTVVSLGMLFPFFWMVTTSLKPESAVFQFPPQWLPNPPVWQNYADIFTKMPFGSYFFNSVYIAVIVTAGTGLVAAMAGYSFAKMQYPLRNPIFLILLSGMMIPTEVTAIPLFTWMSELGWVDTHIPLILPPMLGAGAIFGAFIVRQFFITIPDELDEAAKLDGCSPIQTFRYIMLPLAVPALATVSIFTFLDRWNEFFDPLIYLNTKELFTLPIGLALLTTDAGVDWPLLLAASTVATLPLLIVFFMAQNKFVEGISNTGLK</sequence>
<evidence type="ECO:0000256" key="7">
    <source>
        <dbReference type="RuleBase" id="RU363032"/>
    </source>
</evidence>
<gene>
    <name evidence="9" type="ORF">PAT3040_01568</name>
</gene>
<keyword evidence="10" id="KW-1185">Reference proteome</keyword>
<keyword evidence="6 7" id="KW-0472">Membrane</keyword>
<protein>
    <submittedName>
        <fullName evidence="9">Sugar ABC transporter ATP-binding protein</fullName>
    </submittedName>
</protein>
<dbReference type="PANTHER" id="PTHR43744">
    <property type="entry name" value="ABC TRANSPORTER PERMEASE PROTEIN MG189-RELATED-RELATED"/>
    <property type="match status" value="1"/>
</dbReference>
<name>A0A2R5EK58_9BACL</name>
<dbReference type="GO" id="GO:0005524">
    <property type="term" value="F:ATP binding"/>
    <property type="evidence" value="ECO:0007669"/>
    <property type="project" value="UniProtKB-KW"/>
</dbReference>
<dbReference type="CDD" id="cd06261">
    <property type="entry name" value="TM_PBP2"/>
    <property type="match status" value="1"/>
</dbReference>
<comment type="caution">
    <text evidence="9">The sequence shown here is derived from an EMBL/GenBank/DDBJ whole genome shotgun (WGS) entry which is preliminary data.</text>
</comment>
<evidence type="ECO:0000256" key="6">
    <source>
        <dbReference type="ARBA" id="ARBA00023136"/>
    </source>
</evidence>
<evidence type="ECO:0000256" key="5">
    <source>
        <dbReference type="ARBA" id="ARBA00022989"/>
    </source>
</evidence>
<comment type="similarity">
    <text evidence="7">Belongs to the binding-protein-dependent transport system permease family.</text>
</comment>
<dbReference type="GO" id="GO:0055085">
    <property type="term" value="P:transmembrane transport"/>
    <property type="evidence" value="ECO:0007669"/>
    <property type="project" value="InterPro"/>
</dbReference>
<keyword evidence="2 7" id="KW-0813">Transport</keyword>
<dbReference type="SUPFAM" id="SSF161098">
    <property type="entry name" value="MetI-like"/>
    <property type="match status" value="1"/>
</dbReference>
<evidence type="ECO:0000313" key="9">
    <source>
        <dbReference type="EMBL" id="GBG07020.1"/>
    </source>
</evidence>
<accession>A0A2R5EK58</accession>
<evidence type="ECO:0000259" key="8">
    <source>
        <dbReference type="PROSITE" id="PS50928"/>
    </source>
</evidence>
<dbReference type="GO" id="GO:0005886">
    <property type="term" value="C:plasma membrane"/>
    <property type="evidence" value="ECO:0007669"/>
    <property type="project" value="UniProtKB-SubCell"/>
</dbReference>
<proteinExistence type="inferred from homology"/>
<evidence type="ECO:0000313" key="10">
    <source>
        <dbReference type="Proteomes" id="UP000245202"/>
    </source>
</evidence>
<dbReference type="RefSeq" id="WP_108992159.1">
    <property type="nucleotide sequence ID" value="NZ_BDQX01000073.1"/>
</dbReference>
<evidence type="ECO:0000256" key="4">
    <source>
        <dbReference type="ARBA" id="ARBA00022692"/>
    </source>
</evidence>
<reference evidence="9 10" key="1">
    <citation type="submission" date="2017-08" db="EMBL/GenBank/DDBJ databases">
        <title>Substantial Increase in Enzyme Production by Combined Drug-Resistance Mutations in Paenibacillus agaridevorans.</title>
        <authorList>
            <person name="Tanaka Y."/>
            <person name="Funane K."/>
            <person name="Hosaka T."/>
            <person name="Shiwa Y."/>
            <person name="Fujita N."/>
            <person name="Miyazaki T."/>
            <person name="Yoshikawa H."/>
            <person name="Murakami K."/>
            <person name="Kasahara K."/>
            <person name="Inaoka T."/>
            <person name="Hiraga Y."/>
            <person name="Ochi K."/>
        </authorList>
    </citation>
    <scope>NUCLEOTIDE SEQUENCE [LARGE SCALE GENOMIC DNA]</scope>
    <source>
        <strain evidence="9 10">T-3040</strain>
    </source>
</reference>
<evidence type="ECO:0000256" key="3">
    <source>
        <dbReference type="ARBA" id="ARBA00022475"/>
    </source>
</evidence>
<dbReference type="Proteomes" id="UP000245202">
    <property type="component" value="Unassembled WGS sequence"/>
</dbReference>
<dbReference type="Pfam" id="PF00528">
    <property type="entry name" value="BPD_transp_1"/>
    <property type="match status" value="1"/>
</dbReference>
<comment type="subcellular location">
    <subcellularLocation>
        <location evidence="1 7">Cell membrane</location>
        <topology evidence="1 7">Multi-pass membrane protein</topology>
    </subcellularLocation>
</comment>
<organism evidence="9 10">
    <name type="scientific">Paenibacillus agaridevorans</name>
    <dbReference type="NCBI Taxonomy" id="171404"/>
    <lineage>
        <taxon>Bacteria</taxon>
        <taxon>Bacillati</taxon>
        <taxon>Bacillota</taxon>
        <taxon>Bacilli</taxon>
        <taxon>Bacillales</taxon>
        <taxon>Paenibacillaceae</taxon>
        <taxon>Paenibacillus</taxon>
    </lineage>
</organism>
<evidence type="ECO:0000256" key="1">
    <source>
        <dbReference type="ARBA" id="ARBA00004651"/>
    </source>
</evidence>
<dbReference type="EMBL" id="BDQX01000073">
    <property type="protein sequence ID" value="GBG07020.1"/>
    <property type="molecule type" value="Genomic_DNA"/>
</dbReference>
<dbReference type="InterPro" id="IPR035906">
    <property type="entry name" value="MetI-like_sf"/>
</dbReference>
<keyword evidence="9" id="KW-0067">ATP-binding</keyword>
<dbReference type="AlphaFoldDB" id="A0A2R5EK58"/>
<feature type="transmembrane region" description="Helical" evidence="7">
    <location>
        <begin position="12"/>
        <end position="31"/>
    </location>
</feature>
<keyword evidence="3" id="KW-1003">Cell membrane</keyword>
<dbReference type="PROSITE" id="PS50928">
    <property type="entry name" value="ABC_TM1"/>
    <property type="match status" value="1"/>
</dbReference>
<keyword evidence="5 7" id="KW-1133">Transmembrane helix</keyword>
<keyword evidence="4 7" id="KW-0812">Transmembrane</keyword>
<dbReference type="PANTHER" id="PTHR43744:SF12">
    <property type="entry name" value="ABC TRANSPORTER PERMEASE PROTEIN MG189-RELATED"/>
    <property type="match status" value="1"/>
</dbReference>
<keyword evidence="9" id="KW-0547">Nucleotide-binding</keyword>
<feature type="transmembrane region" description="Helical" evidence="7">
    <location>
        <begin position="242"/>
        <end position="263"/>
    </location>
</feature>
<dbReference type="Gene3D" id="1.10.3720.10">
    <property type="entry name" value="MetI-like"/>
    <property type="match status" value="1"/>
</dbReference>
<dbReference type="InterPro" id="IPR000515">
    <property type="entry name" value="MetI-like"/>
</dbReference>
<feature type="transmembrane region" description="Helical" evidence="7">
    <location>
        <begin position="108"/>
        <end position="130"/>
    </location>
</feature>